<dbReference type="InterPro" id="IPR052891">
    <property type="entry name" value="DNA-3mA_glycosylase"/>
</dbReference>
<dbReference type="InterPro" id="IPR011257">
    <property type="entry name" value="DNA_glycosylase"/>
</dbReference>
<dbReference type="Proteomes" id="UP000254651">
    <property type="component" value="Unassembled WGS sequence"/>
</dbReference>
<dbReference type="Gene3D" id="1.10.340.30">
    <property type="entry name" value="Hypothetical protein, domain 2"/>
    <property type="match status" value="1"/>
</dbReference>
<keyword evidence="1" id="KW-0862">Zinc</keyword>
<dbReference type="EMBL" id="UGQS01000002">
    <property type="protein sequence ID" value="STZ76834.1"/>
    <property type="molecule type" value="Genomic_DNA"/>
</dbReference>
<dbReference type="GO" id="GO:0006284">
    <property type="term" value="P:base-excision repair"/>
    <property type="evidence" value="ECO:0007669"/>
    <property type="project" value="InterPro"/>
</dbReference>
<dbReference type="GO" id="GO:0046872">
    <property type="term" value="F:metal ion binding"/>
    <property type="evidence" value="ECO:0007669"/>
    <property type="project" value="UniProtKB-KW"/>
</dbReference>
<dbReference type="SUPFAM" id="SSF48150">
    <property type="entry name" value="DNA-glycosylase"/>
    <property type="match status" value="1"/>
</dbReference>
<dbReference type="RefSeq" id="WP_066079560.1">
    <property type="nucleotide sequence ID" value="NZ_CP181246.1"/>
</dbReference>
<reference evidence="2 3" key="1">
    <citation type="submission" date="2018-06" db="EMBL/GenBank/DDBJ databases">
        <authorList>
            <consortium name="Pathogen Informatics"/>
            <person name="Doyle S."/>
        </authorList>
    </citation>
    <scope>NUCLEOTIDE SEQUENCE [LARGE SCALE GENOMIC DNA]</scope>
    <source>
        <strain evidence="2 3">NCTC10295</strain>
    </source>
</reference>
<dbReference type="GO" id="GO:0008725">
    <property type="term" value="F:DNA-3-methyladenine glycosylase activity"/>
    <property type="evidence" value="ECO:0007669"/>
    <property type="project" value="UniProtKB-EC"/>
</dbReference>
<protein>
    <submittedName>
        <fullName evidence="2">DNA-3-methyladenineglycosylase I</fullName>
        <ecNumber evidence="2">3.2.2.20</ecNumber>
    </submittedName>
</protein>
<dbReference type="Pfam" id="PF03352">
    <property type="entry name" value="Adenine_glyco"/>
    <property type="match status" value="1"/>
</dbReference>
<keyword evidence="3" id="KW-1185">Reference proteome</keyword>
<keyword evidence="2" id="KW-0378">Hydrolase</keyword>
<sequence>MTSYCQFVAALPDDTDNPNRHYHDHVYGFPVHDDNELFERLVLEINQAGLSWTIILKKQAAFQTAFKGFDIAAVAAFDDEDRARLLADAGIVRNRLKINAAIYNAQQILAIQQEYGSFKNWLDSHHPQDKAAWVKLFKKQFKFVGGEIVGEFLMSTGYLDGAHDADCPVRARIAEAV</sequence>
<dbReference type="InterPro" id="IPR005019">
    <property type="entry name" value="Adenine_glyco"/>
</dbReference>
<name>A0A378UHI2_BERDE</name>
<keyword evidence="2" id="KW-0326">Glycosidase</keyword>
<dbReference type="PANTHER" id="PTHR30037">
    <property type="entry name" value="DNA-3-METHYLADENINE GLYCOSYLASE 1"/>
    <property type="match status" value="1"/>
</dbReference>
<accession>A0A378UHI2</accession>
<gene>
    <name evidence="2" type="primary">tag</name>
    <name evidence="2" type="ORF">NCTC10295_01620</name>
</gene>
<dbReference type="AlphaFoldDB" id="A0A378UHI2"/>
<feature type="binding site" evidence="1">
    <location>
        <position position="23"/>
    </location>
    <ligand>
        <name>Zn(2+)</name>
        <dbReference type="ChEBI" id="CHEBI:29105"/>
    </ligand>
</feature>
<evidence type="ECO:0000313" key="3">
    <source>
        <dbReference type="Proteomes" id="UP000254651"/>
    </source>
</evidence>
<dbReference type="PANTHER" id="PTHR30037:SF4">
    <property type="entry name" value="DNA-3-METHYLADENINE GLYCOSYLASE I"/>
    <property type="match status" value="1"/>
</dbReference>
<evidence type="ECO:0000313" key="2">
    <source>
        <dbReference type="EMBL" id="STZ76834.1"/>
    </source>
</evidence>
<evidence type="ECO:0000256" key="1">
    <source>
        <dbReference type="PIRSR" id="PIRSR605019-1"/>
    </source>
</evidence>
<dbReference type="EC" id="3.2.2.20" evidence="2"/>
<keyword evidence="1" id="KW-0479">Metal-binding</keyword>
<proteinExistence type="predicted"/>
<feature type="binding site" evidence="1">
    <location>
        <position position="5"/>
    </location>
    <ligand>
        <name>Zn(2+)</name>
        <dbReference type="ChEBI" id="CHEBI:29105"/>
    </ligand>
</feature>
<organism evidence="2 3">
    <name type="scientific">Bergeriella denitrificans</name>
    <name type="common">Neisseria denitrificans</name>
    <dbReference type="NCBI Taxonomy" id="494"/>
    <lineage>
        <taxon>Bacteria</taxon>
        <taxon>Pseudomonadati</taxon>
        <taxon>Pseudomonadota</taxon>
        <taxon>Betaproteobacteria</taxon>
        <taxon>Neisseriales</taxon>
        <taxon>Neisseriaceae</taxon>
        <taxon>Bergeriella</taxon>
    </lineage>
</organism>